<dbReference type="EMBL" id="CACVBY010000064">
    <property type="protein sequence ID" value="CAA7390245.1"/>
    <property type="molecule type" value="Genomic_DNA"/>
</dbReference>
<sequence length="210" mass="23069">MKRVLFILSTIFLFSCNGNDDILNTSSLEQSLENSTNSNLWTSRGKIGNNVELKKISDLVNPIKSESLNYTFAFTKQIDFGTDNKKTSILAGVDKEGKIYYSKQNDGVVDFFVEPVIKNDYSDVYYLDSDGNKIYRLKLTVNSNKTGVDIEFVESYNKMNSALTGRKWSQCFSAEAGSALGVSGAVVSGFTGPWGVAGWYAGIAAYCALS</sequence>
<evidence type="ECO:0008006" key="3">
    <source>
        <dbReference type="Google" id="ProtNLM"/>
    </source>
</evidence>
<gene>
    <name evidence="1" type="ORF">CHRY9393_02546</name>
</gene>
<dbReference type="Proteomes" id="UP000445309">
    <property type="component" value="Unassembled WGS sequence"/>
</dbReference>
<dbReference type="AlphaFoldDB" id="A0A6N4XQU3"/>
<reference evidence="1 2" key="1">
    <citation type="submission" date="2020-01" db="EMBL/GenBank/DDBJ databases">
        <authorList>
            <person name="Rodrigo-Torres L."/>
            <person name="Arahal R. D."/>
            <person name="Lucena T."/>
        </authorList>
    </citation>
    <scope>NUCLEOTIDE SEQUENCE [LARGE SCALE GENOMIC DNA]</scope>
    <source>
        <strain evidence="1 2">CECT 9393</strain>
    </source>
</reference>
<proteinExistence type="predicted"/>
<dbReference type="PROSITE" id="PS51257">
    <property type="entry name" value="PROKAR_LIPOPROTEIN"/>
    <property type="match status" value="1"/>
</dbReference>
<evidence type="ECO:0000313" key="2">
    <source>
        <dbReference type="Proteomes" id="UP000445309"/>
    </source>
</evidence>
<organism evidence="1 2">
    <name type="scientific">Chryseobacterium fistulae</name>
    <dbReference type="NCBI Taxonomy" id="2675058"/>
    <lineage>
        <taxon>Bacteria</taxon>
        <taxon>Pseudomonadati</taxon>
        <taxon>Bacteroidota</taxon>
        <taxon>Flavobacteriia</taxon>
        <taxon>Flavobacteriales</taxon>
        <taxon>Weeksellaceae</taxon>
        <taxon>Chryseobacterium group</taxon>
        <taxon>Chryseobacterium</taxon>
    </lineage>
</organism>
<protein>
    <recommendedName>
        <fullName evidence="3">Lipoprotein</fullName>
    </recommendedName>
</protein>
<keyword evidence="2" id="KW-1185">Reference proteome</keyword>
<name>A0A6N4XQU3_9FLAO</name>
<dbReference type="RefSeq" id="WP_162073600.1">
    <property type="nucleotide sequence ID" value="NZ_CACVBY010000064.1"/>
</dbReference>
<accession>A0A6N4XQU3</accession>
<evidence type="ECO:0000313" key="1">
    <source>
        <dbReference type="EMBL" id="CAA7390245.1"/>
    </source>
</evidence>